<dbReference type="EMBL" id="JBBCAQ010000036">
    <property type="protein sequence ID" value="KAK7575652.1"/>
    <property type="molecule type" value="Genomic_DNA"/>
</dbReference>
<dbReference type="CDD" id="cd22432">
    <property type="entry name" value="KH-I_HNRNPK_rpt1"/>
    <property type="match status" value="1"/>
</dbReference>
<feature type="domain" description="K Homology" evidence="4">
    <location>
        <begin position="110"/>
        <end position="181"/>
    </location>
</feature>
<organism evidence="5 6">
    <name type="scientific">Parthenolecanium corni</name>
    <dbReference type="NCBI Taxonomy" id="536013"/>
    <lineage>
        <taxon>Eukaryota</taxon>
        <taxon>Metazoa</taxon>
        <taxon>Ecdysozoa</taxon>
        <taxon>Arthropoda</taxon>
        <taxon>Hexapoda</taxon>
        <taxon>Insecta</taxon>
        <taxon>Pterygota</taxon>
        <taxon>Neoptera</taxon>
        <taxon>Paraneoptera</taxon>
        <taxon>Hemiptera</taxon>
        <taxon>Sternorrhyncha</taxon>
        <taxon>Coccoidea</taxon>
        <taxon>Coccidae</taxon>
        <taxon>Parthenolecanium</taxon>
    </lineage>
</organism>
<keyword evidence="1" id="KW-0677">Repeat</keyword>
<evidence type="ECO:0000256" key="3">
    <source>
        <dbReference type="SAM" id="MobiDB-lite"/>
    </source>
</evidence>
<dbReference type="SMART" id="SM00322">
    <property type="entry name" value="KH"/>
    <property type="match status" value="3"/>
</dbReference>
<reference evidence="5 6" key="1">
    <citation type="submission" date="2024-03" db="EMBL/GenBank/DDBJ databases">
        <title>Adaptation during the transition from Ophiocordyceps entomopathogen to insect associate is accompanied by gene loss and intensified selection.</title>
        <authorList>
            <person name="Ward C.M."/>
            <person name="Onetto C.A."/>
            <person name="Borneman A.R."/>
        </authorList>
    </citation>
    <scope>NUCLEOTIDE SEQUENCE [LARGE SCALE GENOMIC DNA]</scope>
    <source>
        <strain evidence="5">AWRI1</strain>
        <tissue evidence="5">Single Adult Female</tissue>
    </source>
</reference>
<dbReference type="PROSITE" id="PS50084">
    <property type="entry name" value="KH_TYPE_1"/>
    <property type="match status" value="3"/>
</dbReference>
<evidence type="ECO:0000313" key="6">
    <source>
        <dbReference type="Proteomes" id="UP001367676"/>
    </source>
</evidence>
<proteinExistence type="predicted"/>
<dbReference type="AlphaFoldDB" id="A0AAN9TJL0"/>
<dbReference type="PANTHER" id="PTHR10288">
    <property type="entry name" value="KH DOMAIN CONTAINING RNA BINDING PROTEIN"/>
    <property type="match status" value="1"/>
</dbReference>
<dbReference type="SUPFAM" id="SSF54791">
    <property type="entry name" value="Eukaryotic type KH-domain (KH-domain type I)"/>
    <property type="match status" value="3"/>
</dbReference>
<sequence length="437" mass="46717">MKRFNDGYSGAPPKRSRVGPDDVEVRILIPSKVAGSIIGKGGGNIARLRADFVAKVTVPDCPGPERILTVVASFDNAVNVINDVLPNLENSAAARGGKGRPPKEENEAADDVDLRLLVHQSQAGCIIGKGGGKVKELREKTGARIKIYSSCCPDSTDRVVQLTGAGNTAIDCMKEILELIRTQAPIKGPDNQYDPNSYDDYYADEYGGYGSGGGGSGYSAALAAGGPVRGGPMARGPPGRFPGGPPPPRGAPPMVGPPGRGGFHGGYGDECEEEIDYNMPPARSMNLGNGLGPGDVSSTQVTIPKDLAGAIIGKGGTRIRKVRMDSGAEITIDEPLPGSTDRIITINGMPNQIQMAQYLLQQWYAFSTLRLRHFCRVIHNFKLVAYNSHVHVGFLDKCELRPNITFRSNDGKCAIFGKSDPFLVSIRFSRVENRLLR</sequence>
<comment type="caution">
    <text evidence="5">The sequence shown here is derived from an EMBL/GenBank/DDBJ whole genome shotgun (WGS) entry which is preliminary data.</text>
</comment>
<feature type="region of interest" description="Disordered" evidence="3">
    <location>
        <begin position="1"/>
        <end position="20"/>
    </location>
</feature>
<dbReference type="Pfam" id="PF00013">
    <property type="entry name" value="KH_1"/>
    <property type="match status" value="3"/>
</dbReference>
<dbReference type="Proteomes" id="UP001367676">
    <property type="component" value="Unassembled WGS sequence"/>
</dbReference>
<keyword evidence="2" id="KW-0694">RNA-binding</keyword>
<dbReference type="Gene3D" id="3.30.1370.10">
    <property type="entry name" value="K Homology domain, type 1"/>
    <property type="match status" value="3"/>
</dbReference>
<name>A0AAN9TJL0_9HEMI</name>
<dbReference type="InterPro" id="IPR036612">
    <property type="entry name" value="KH_dom_type_1_sf"/>
</dbReference>
<evidence type="ECO:0000256" key="2">
    <source>
        <dbReference type="PROSITE-ProRule" id="PRU00117"/>
    </source>
</evidence>
<evidence type="ECO:0000256" key="1">
    <source>
        <dbReference type="ARBA" id="ARBA00022737"/>
    </source>
</evidence>
<accession>A0AAN9TJL0</accession>
<keyword evidence="6" id="KW-1185">Reference proteome</keyword>
<protein>
    <recommendedName>
        <fullName evidence="4">K Homology domain-containing protein</fullName>
    </recommendedName>
</protein>
<dbReference type="GO" id="GO:0010468">
    <property type="term" value="P:regulation of gene expression"/>
    <property type="evidence" value="ECO:0007669"/>
    <property type="project" value="UniProtKB-ARBA"/>
</dbReference>
<dbReference type="InterPro" id="IPR004087">
    <property type="entry name" value="KH_dom"/>
</dbReference>
<evidence type="ECO:0000259" key="4">
    <source>
        <dbReference type="SMART" id="SM00322"/>
    </source>
</evidence>
<gene>
    <name evidence="5" type="ORF">V9T40_011938</name>
</gene>
<dbReference type="GO" id="GO:0003723">
    <property type="term" value="F:RNA binding"/>
    <property type="evidence" value="ECO:0007669"/>
    <property type="project" value="UniProtKB-UniRule"/>
</dbReference>
<dbReference type="InterPro" id="IPR004088">
    <property type="entry name" value="KH_dom_type_1"/>
</dbReference>
<evidence type="ECO:0000313" key="5">
    <source>
        <dbReference type="EMBL" id="KAK7575652.1"/>
    </source>
</evidence>
<feature type="compositionally biased region" description="Gly residues" evidence="3">
    <location>
        <begin position="258"/>
        <end position="268"/>
    </location>
</feature>
<feature type="region of interest" description="Disordered" evidence="3">
    <location>
        <begin position="231"/>
        <end position="269"/>
    </location>
</feature>
<feature type="domain" description="K Homology" evidence="4">
    <location>
        <begin position="295"/>
        <end position="365"/>
    </location>
</feature>
<feature type="domain" description="K Homology" evidence="4">
    <location>
        <begin position="21"/>
        <end position="89"/>
    </location>
</feature>
<dbReference type="CDD" id="cd22434">
    <property type="entry name" value="KH-I_HNRNPK_rpt3"/>
    <property type="match status" value="1"/>
</dbReference>
<feature type="compositionally biased region" description="Pro residues" evidence="3">
    <location>
        <begin position="239"/>
        <end position="256"/>
    </location>
</feature>